<evidence type="ECO:0000256" key="1">
    <source>
        <dbReference type="ARBA" id="ARBA00022679"/>
    </source>
</evidence>
<reference evidence="3 4" key="1">
    <citation type="submission" date="2016-11" db="EMBL/GenBank/DDBJ databases">
        <authorList>
            <person name="Jaros S."/>
            <person name="Januszkiewicz K."/>
            <person name="Wedrychowicz H."/>
        </authorList>
    </citation>
    <scope>NUCLEOTIDE SEQUENCE [LARGE SCALE GENOMIC DNA]</scope>
    <source>
        <strain evidence="3 4">DSM 14214</strain>
    </source>
</reference>
<proteinExistence type="predicted"/>
<dbReference type="Gene3D" id="3.40.50.150">
    <property type="entry name" value="Vaccinia Virus protein VP39"/>
    <property type="match status" value="1"/>
</dbReference>
<evidence type="ECO:0000259" key="2">
    <source>
        <dbReference type="Pfam" id="PF13649"/>
    </source>
</evidence>
<dbReference type="InterPro" id="IPR029063">
    <property type="entry name" value="SAM-dependent_MTases_sf"/>
</dbReference>
<dbReference type="Gene3D" id="2.20.25.110">
    <property type="entry name" value="S-adenosyl-L-methionine-dependent methyltransferases"/>
    <property type="match status" value="1"/>
</dbReference>
<gene>
    <name evidence="3" type="ORF">SAMN02745138_02137</name>
</gene>
<accession>A0A1M6UCN4</accession>
<dbReference type="OrthoDB" id="9811589at2"/>
<organism evidence="3 4">
    <name type="scientific">Anaerotignum lactatifermentans DSM 14214</name>
    <dbReference type="NCBI Taxonomy" id="1121323"/>
    <lineage>
        <taxon>Bacteria</taxon>
        <taxon>Bacillati</taxon>
        <taxon>Bacillota</taxon>
        <taxon>Clostridia</taxon>
        <taxon>Lachnospirales</taxon>
        <taxon>Anaerotignaceae</taxon>
        <taxon>Anaerotignum</taxon>
    </lineage>
</organism>
<dbReference type="EMBL" id="FRAH01000038">
    <property type="protein sequence ID" value="SHK66930.1"/>
    <property type="molecule type" value="Genomic_DNA"/>
</dbReference>
<evidence type="ECO:0000313" key="3">
    <source>
        <dbReference type="EMBL" id="SHK66930.1"/>
    </source>
</evidence>
<dbReference type="AlphaFoldDB" id="A0A1M6UCN4"/>
<dbReference type="RefSeq" id="WP_072851650.1">
    <property type="nucleotide sequence ID" value="NZ_FRAH01000038.1"/>
</dbReference>
<protein>
    <submittedName>
        <fullName evidence="3">Methyltransferase domain-containing protein</fullName>
    </submittedName>
</protein>
<keyword evidence="4" id="KW-1185">Reference proteome</keyword>
<keyword evidence="3" id="KW-0489">Methyltransferase</keyword>
<dbReference type="GO" id="GO:0008168">
    <property type="term" value="F:methyltransferase activity"/>
    <property type="evidence" value="ECO:0007669"/>
    <property type="project" value="UniProtKB-KW"/>
</dbReference>
<dbReference type="Pfam" id="PF13649">
    <property type="entry name" value="Methyltransf_25"/>
    <property type="match status" value="1"/>
</dbReference>
<sequence>MNAYTDFATVYDLFMEEVPYDQWLSFLEEIWQKEGLQPEVIADLGCGTGNLLVPLTEKGYRTMGVDLSFDMLCQAEKKLREAGLSSILLEQDLTEVSLPEEADCIISVCDSLNYLTEDGELSAAFACVKASLRQGGLFLFDMNTEYKFSEVLAQNTYAVTEEHAAYIWENDYDPEEKINAYAVNFFIEGNDGKYERTEEVHYERAYSVEEIKTALAENGFTLVGMYDDYTWESPKEDCQRIVFVAKGAE</sequence>
<dbReference type="GO" id="GO:0032259">
    <property type="term" value="P:methylation"/>
    <property type="evidence" value="ECO:0007669"/>
    <property type="project" value="UniProtKB-KW"/>
</dbReference>
<name>A0A1M6UCN4_9FIRM</name>
<dbReference type="SUPFAM" id="SSF53335">
    <property type="entry name" value="S-adenosyl-L-methionine-dependent methyltransferases"/>
    <property type="match status" value="1"/>
</dbReference>
<dbReference type="Proteomes" id="UP000183975">
    <property type="component" value="Unassembled WGS sequence"/>
</dbReference>
<dbReference type="InterPro" id="IPR041698">
    <property type="entry name" value="Methyltransf_25"/>
</dbReference>
<evidence type="ECO:0000313" key="4">
    <source>
        <dbReference type="Proteomes" id="UP000183975"/>
    </source>
</evidence>
<dbReference type="CDD" id="cd02440">
    <property type="entry name" value="AdoMet_MTases"/>
    <property type="match status" value="1"/>
</dbReference>
<keyword evidence="1 3" id="KW-0808">Transferase</keyword>
<dbReference type="PANTHER" id="PTHR43861">
    <property type="entry name" value="TRANS-ACONITATE 2-METHYLTRANSFERASE-RELATED"/>
    <property type="match status" value="1"/>
</dbReference>
<feature type="domain" description="Methyltransferase" evidence="2">
    <location>
        <begin position="41"/>
        <end position="136"/>
    </location>
</feature>